<proteinExistence type="predicted"/>
<gene>
    <name evidence="2" type="ORF">SAMN05192573_1022</name>
</gene>
<dbReference type="Proteomes" id="UP000199705">
    <property type="component" value="Unassembled WGS sequence"/>
</dbReference>
<dbReference type="EMBL" id="FNCG01000002">
    <property type="protein sequence ID" value="SDG00905.1"/>
    <property type="molecule type" value="Genomic_DNA"/>
</dbReference>
<evidence type="ECO:0000256" key="1">
    <source>
        <dbReference type="SAM" id="MobiDB-lite"/>
    </source>
</evidence>
<evidence type="ECO:0000313" key="3">
    <source>
        <dbReference type="Proteomes" id="UP000199705"/>
    </source>
</evidence>
<dbReference type="AlphaFoldDB" id="A0A1G7QQV3"/>
<accession>A0A1G7QQV3</accession>
<keyword evidence="3" id="KW-1185">Reference proteome</keyword>
<evidence type="ECO:0000313" key="2">
    <source>
        <dbReference type="EMBL" id="SDG00905.1"/>
    </source>
</evidence>
<name>A0A1G7QQV3_9SPHI</name>
<feature type="region of interest" description="Disordered" evidence="1">
    <location>
        <begin position="1"/>
        <end position="26"/>
    </location>
</feature>
<sequence>MGYYSLKRGALETSGPSPRDPEGTKNEWNVSVDAYFGYSSREGRLNW</sequence>
<organism evidence="2 3">
    <name type="scientific">Mucilaginibacter gossypii</name>
    <dbReference type="NCBI Taxonomy" id="551996"/>
    <lineage>
        <taxon>Bacteria</taxon>
        <taxon>Pseudomonadati</taxon>
        <taxon>Bacteroidota</taxon>
        <taxon>Sphingobacteriia</taxon>
        <taxon>Sphingobacteriales</taxon>
        <taxon>Sphingobacteriaceae</taxon>
        <taxon>Mucilaginibacter</taxon>
    </lineage>
</organism>
<dbReference type="STRING" id="551996.SAMN05192573_1022"/>
<protein>
    <submittedName>
        <fullName evidence="2">Uncharacterized protein</fullName>
    </submittedName>
</protein>
<reference evidence="3" key="1">
    <citation type="submission" date="2016-10" db="EMBL/GenBank/DDBJ databases">
        <authorList>
            <person name="Varghese N."/>
            <person name="Submissions S."/>
        </authorList>
    </citation>
    <scope>NUCLEOTIDE SEQUENCE [LARGE SCALE GENOMIC DNA]</scope>
    <source>
        <strain evidence="3">Gh-67</strain>
    </source>
</reference>